<dbReference type="Proteomes" id="UP000823388">
    <property type="component" value="Chromosome 5N"/>
</dbReference>
<dbReference type="EMBL" id="CM029046">
    <property type="protein sequence ID" value="KAG2594324.1"/>
    <property type="molecule type" value="Genomic_DNA"/>
</dbReference>
<proteinExistence type="predicted"/>
<accession>A0A8T0S9Y0</accession>
<comment type="caution">
    <text evidence="1">The sequence shown here is derived from an EMBL/GenBank/DDBJ whole genome shotgun (WGS) entry which is preliminary data.</text>
</comment>
<protein>
    <submittedName>
        <fullName evidence="1">Uncharacterized protein</fullName>
    </submittedName>
</protein>
<evidence type="ECO:0000313" key="2">
    <source>
        <dbReference type="Proteomes" id="UP000823388"/>
    </source>
</evidence>
<sequence length="72" mass="8107">MCKHKLKISLGDNVNSRVDGPVKKRLNSIIILVAWSLWNHCNLCVYDGVQPNLNEVLLSIREELHLWGLAGA</sequence>
<evidence type="ECO:0000313" key="1">
    <source>
        <dbReference type="EMBL" id="KAG2594324.1"/>
    </source>
</evidence>
<keyword evidence="2" id="KW-1185">Reference proteome</keyword>
<name>A0A8T0S9Y0_PANVG</name>
<gene>
    <name evidence="1" type="ORF">PVAP13_5NG639401</name>
</gene>
<reference evidence="1" key="1">
    <citation type="submission" date="2020-05" db="EMBL/GenBank/DDBJ databases">
        <title>WGS assembly of Panicum virgatum.</title>
        <authorList>
            <person name="Lovell J.T."/>
            <person name="Jenkins J."/>
            <person name="Shu S."/>
            <person name="Juenger T.E."/>
            <person name="Schmutz J."/>
        </authorList>
    </citation>
    <scope>NUCLEOTIDE SEQUENCE</scope>
    <source>
        <strain evidence="1">AP13</strain>
    </source>
</reference>
<organism evidence="1 2">
    <name type="scientific">Panicum virgatum</name>
    <name type="common">Blackwell switchgrass</name>
    <dbReference type="NCBI Taxonomy" id="38727"/>
    <lineage>
        <taxon>Eukaryota</taxon>
        <taxon>Viridiplantae</taxon>
        <taxon>Streptophyta</taxon>
        <taxon>Embryophyta</taxon>
        <taxon>Tracheophyta</taxon>
        <taxon>Spermatophyta</taxon>
        <taxon>Magnoliopsida</taxon>
        <taxon>Liliopsida</taxon>
        <taxon>Poales</taxon>
        <taxon>Poaceae</taxon>
        <taxon>PACMAD clade</taxon>
        <taxon>Panicoideae</taxon>
        <taxon>Panicodae</taxon>
        <taxon>Paniceae</taxon>
        <taxon>Panicinae</taxon>
        <taxon>Panicum</taxon>
        <taxon>Panicum sect. Hiantes</taxon>
    </lineage>
</organism>
<dbReference type="AlphaFoldDB" id="A0A8T0S9Y0"/>